<dbReference type="EMBL" id="OE007149">
    <property type="protein sequence ID" value="CAD7463049.1"/>
    <property type="molecule type" value="Genomic_DNA"/>
</dbReference>
<evidence type="ECO:0000313" key="1">
    <source>
        <dbReference type="EMBL" id="CAD7463049.1"/>
    </source>
</evidence>
<sequence length="89" mass="10607">MERKTFTVKIEPEEDLDYHLHHVELENKSEVDCRIKPEECLEEVHDYQQPEFILLPSIKEELPYEQVLVLDVALVDEDTYQDLQIVLNP</sequence>
<gene>
    <name evidence="1" type="ORF">TTEB3V08_LOCUS10936</name>
</gene>
<accession>A0A7R9IR33</accession>
<organism evidence="1">
    <name type="scientific">Timema tahoe</name>
    <dbReference type="NCBI Taxonomy" id="61484"/>
    <lineage>
        <taxon>Eukaryota</taxon>
        <taxon>Metazoa</taxon>
        <taxon>Ecdysozoa</taxon>
        <taxon>Arthropoda</taxon>
        <taxon>Hexapoda</taxon>
        <taxon>Insecta</taxon>
        <taxon>Pterygota</taxon>
        <taxon>Neoptera</taxon>
        <taxon>Polyneoptera</taxon>
        <taxon>Phasmatodea</taxon>
        <taxon>Timematodea</taxon>
        <taxon>Timematoidea</taxon>
        <taxon>Timematidae</taxon>
        <taxon>Timema</taxon>
    </lineage>
</organism>
<protein>
    <submittedName>
        <fullName evidence="1">Uncharacterized protein</fullName>
    </submittedName>
</protein>
<dbReference type="AlphaFoldDB" id="A0A7R9IR33"/>
<name>A0A7R9IR33_9NEOP</name>
<proteinExistence type="predicted"/>
<reference evidence="1" key="1">
    <citation type="submission" date="2020-11" db="EMBL/GenBank/DDBJ databases">
        <authorList>
            <person name="Tran Van P."/>
        </authorList>
    </citation>
    <scope>NUCLEOTIDE SEQUENCE</scope>
</reference>